<dbReference type="Proteomes" id="UP000051884">
    <property type="component" value="Unassembled WGS sequence"/>
</dbReference>
<accession>A0ABR5Q510</accession>
<organism evidence="1 2">
    <name type="scientific">Paucilactobacillus hokkaidonensis</name>
    <dbReference type="NCBI Taxonomy" id="1193095"/>
    <lineage>
        <taxon>Bacteria</taxon>
        <taxon>Bacillati</taxon>
        <taxon>Bacillota</taxon>
        <taxon>Bacilli</taxon>
        <taxon>Lactobacillales</taxon>
        <taxon>Lactobacillaceae</taxon>
        <taxon>Paucilactobacillus</taxon>
    </lineage>
</organism>
<comment type="caution">
    <text evidence="1">The sequence shown here is derived from an EMBL/GenBank/DDBJ whole genome shotgun (WGS) entry which is preliminary data.</text>
</comment>
<sequence length="50" mass="5856">MKRAHGGIINTAKAFDSMHTARSYARQLNMSQTDESEYYVEKCFLRKNKK</sequence>
<name>A0ABR5Q510_9LACO</name>
<evidence type="ECO:0000313" key="1">
    <source>
        <dbReference type="EMBL" id="KRO09813.1"/>
    </source>
</evidence>
<protein>
    <submittedName>
        <fullName evidence="1">Uncharacterized protein</fullName>
    </submittedName>
</protein>
<dbReference type="EMBL" id="JQCH01000012">
    <property type="protein sequence ID" value="KRO09813.1"/>
    <property type="molecule type" value="Genomic_DNA"/>
</dbReference>
<proteinExistence type="predicted"/>
<evidence type="ECO:0000313" key="2">
    <source>
        <dbReference type="Proteomes" id="UP000051884"/>
    </source>
</evidence>
<gene>
    <name evidence="1" type="ORF">IV59_GL000427</name>
</gene>
<keyword evidence="2" id="KW-1185">Reference proteome</keyword>
<reference evidence="1 2" key="1">
    <citation type="journal article" date="2015" name="Genome Announc.">
        <title>Expanding the biotechnology potential of lactobacilli through comparative genomics of 213 strains and associated genera.</title>
        <authorList>
            <person name="Sun Z."/>
            <person name="Harris H.M."/>
            <person name="McCann A."/>
            <person name="Guo C."/>
            <person name="Argimon S."/>
            <person name="Zhang W."/>
            <person name="Yang X."/>
            <person name="Jeffery I.B."/>
            <person name="Cooney J.C."/>
            <person name="Kagawa T.F."/>
            <person name="Liu W."/>
            <person name="Song Y."/>
            <person name="Salvetti E."/>
            <person name="Wrobel A."/>
            <person name="Rasinkangas P."/>
            <person name="Parkhill J."/>
            <person name="Rea M.C."/>
            <person name="O'Sullivan O."/>
            <person name="Ritari J."/>
            <person name="Douillard F.P."/>
            <person name="Paul Ross R."/>
            <person name="Yang R."/>
            <person name="Briner A.E."/>
            <person name="Felis G.E."/>
            <person name="de Vos W.M."/>
            <person name="Barrangou R."/>
            <person name="Klaenhammer T.R."/>
            <person name="Caufield P.W."/>
            <person name="Cui Y."/>
            <person name="Zhang H."/>
            <person name="O'Toole P.W."/>
        </authorList>
    </citation>
    <scope>NUCLEOTIDE SEQUENCE [LARGE SCALE GENOMIC DNA]</scope>
    <source>
        <strain evidence="1 2">DSM 26202</strain>
    </source>
</reference>